<accession>A0ABY8WDU8</accession>
<proteinExistence type="predicted"/>
<keyword evidence="3" id="KW-1185">Reference proteome</keyword>
<gene>
    <name evidence="2" type="ORF">ACTOB_007669</name>
</gene>
<evidence type="ECO:0000256" key="1">
    <source>
        <dbReference type="SAM" id="MobiDB-lite"/>
    </source>
</evidence>
<dbReference type="RefSeq" id="WP_284916868.1">
    <property type="nucleotide sequence ID" value="NZ_CP126980.1"/>
</dbReference>
<dbReference type="EMBL" id="CP126980">
    <property type="protein sequence ID" value="WIM95552.1"/>
    <property type="molecule type" value="Genomic_DNA"/>
</dbReference>
<evidence type="ECO:0000313" key="2">
    <source>
        <dbReference type="EMBL" id="WIM95552.1"/>
    </source>
</evidence>
<name>A0ABY8WDU8_9ACTN</name>
<feature type="compositionally biased region" description="Pro residues" evidence="1">
    <location>
        <begin position="230"/>
        <end position="242"/>
    </location>
</feature>
<dbReference type="Proteomes" id="UP001240150">
    <property type="component" value="Chromosome"/>
</dbReference>
<reference evidence="2 3" key="1">
    <citation type="submission" date="2023-06" db="EMBL/GenBank/DDBJ databases">
        <authorList>
            <person name="Yushchuk O."/>
            <person name="Binda E."/>
            <person name="Ruckert-Reed C."/>
            <person name="Fedorenko V."/>
            <person name="Kalinowski J."/>
            <person name="Marinelli F."/>
        </authorList>
    </citation>
    <scope>NUCLEOTIDE SEQUENCE [LARGE SCALE GENOMIC DNA]</scope>
    <source>
        <strain evidence="2 3">NRRL 3884</strain>
    </source>
</reference>
<feature type="compositionally biased region" description="Basic and acidic residues" evidence="1">
    <location>
        <begin position="271"/>
        <end position="300"/>
    </location>
</feature>
<sequence length="300" mass="32834">MLEQEHAEAGGLPDLTAIMVVDTVKFSRHNDPQQDELAVLIPEVLEEACDRAGLEDLWAARQFPDSTGDGYLIGFAPGFLIRVVDRYFDALQEALRARVPRLRARNMRLRLRLSLDVGPARRLGDPRVGSPVGAAMIGTHRLVDARPLRALLEHSDPDVTLLAVALSDRVMTDVVAAGHTRRHVASEFAPCRLDIAEKDFSATAHLYVPALSGDILRHGLLGVLDRPTTDPEPAPAPRPPRQPRARGGVGQVAGRGNVVAGRDVDNVVAGRDVDRSRHDTTVHGDQYTAHRDMSIRRDAR</sequence>
<feature type="region of interest" description="Disordered" evidence="1">
    <location>
        <begin position="224"/>
        <end position="300"/>
    </location>
</feature>
<protein>
    <recommendedName>
        <fullName evidence="4">Guanylate cyclase domain-containing protein</fullName>
    </recommendedName>
</protein>
<evidence type="ECO:0000313" key="3">
    <source>
        <dbReference type="Proteomes" id="UP001240150"/>
    </source>
</evidence>
<evidence type="ECO:0008006" key="4">
    <source>
        <dbReference type="Google" id="ProtNLM"/>
    </source>
</evidence>
<organism evidence="2 3">
    <name type="scientific">Actinoplanes oblitus</name>
    <dbReference type="NCBI Taxonomy" id="3040509"/>
    <lineage>
        <taxon>Bacteria</taxon>
        <taxon>Bacillati</taxon>
        <taxon>Actinomycetota</taxon>
        <taxon>Actinomycetes</taxon>
        <taxon>Micromonosporales</taxon>
        <taxon>Micromonosporaceae</taxon>
        <taxon>Actinoplanes</taxon>
    </lineage>
</organism>